<proteinExistence type="predicted"/>
<keyword evidence="3" id="KW-1185">Reference proteome</keyword>
<feature type="compositionally biased region" description="Polar residues" evidence="1">
    <location>
        <begin position="410"/>
        <end position="433"/>
    </location>
</feature>
<dbReference type="EMBL" id="CAOQHR010000002">
    <property type="protein sequence ID" value="CAI6321339.1"/>
    <property type="molecule type" value="Genomic_DNA"/>
</dbReference>
<feature type="region of interest" description="Disordered" evidence="1">
    <location>
        <begin position="1"/>
        <end position="28"/>
    </location>
</feature>
<feature type="region of interest" description="Disordered" evidence="1">
    <location>
        <begin position="707"/>
        <end position="759"/>
    </location>
</feature>
<evidence type="ECO:0000313" key="3">
    <source>
        <dbReference type="Proteomes" id="UP001152607"/>
    </source>
</evidence>
<accession>A0A9W4U8Z8</accession>
<feature type="compositionally biased region" description="Polar residues" evidence="1">
    <location>
        <begin position="337"/>
        <end position="351"/>
    </location>
</feature>
<gene>
    <name evidence="2" type="ORF">PDIGIT_LOCUS3609</name>
</gene>
<evidence type="ECO:0000256" key="1">
    <source>
        <dbReference type="SAM" id="MobiDB-lite"/>
    </source>
</evidence>
<sequence length="759" mass="82959">MENMANAPDEPPPLVPHGGHSSVSPKTIVAPLRPGQESAPVQSPYLAGSVGDLCVKFMLKVNATFGTQPTQRKTIVTALANFKNGQLSKQQAHMTMSQVLMPHYELEHMLLNILDHPQANWGHGDFYFPKVEEPTGSATQTPPGLMQPQHHLQLPRPYESSDWNPTYHTSHAQSTSSFADSPGVPFIPMPQMSNPDHAQISHQNQVYDQGEYQYYGGNASNPQPGYIQNGNITWNPYTPDELSSSIASMPVEPALEHYANSYHDDTSHYASYSRLDHPNNFGSSSYADAGQQENAYFLQSAWQEGGIETTPAESYRHQPEQFAASEENRVAQLTFNPSSQKDPQLASSSSPHHAYGPADQPIVPVNLPQDNNEDNFTSPINNQLDQDHVDLNSATTDRVQGHYDALNAKAASTVSPTETSVASPEQGTPSSRRVSTEARPYIHEICGMGFASRYNVKKHHWGQVVDDENTVTGCWYKHGKPDSAWNAHPSCASDNSKPRAVKTKQKTPRKNSDFNAPVVPSMIPSADRTLSEFPDLRDLPNTVAELVSASTIFAEQPGFHQPQPSSTRDQQGMDSLLSAVSAVTNNHSSHAFGGQHNPLFNTFDSGPFSPDMHGQREHPAWINAASQSYTFSSPPAGNQQLAEARPRTLSSNASPFEQVVFPPPRTILPTQLQGQETNHISSVGPQRSQMETPTLGVDTDAPVFGTEHHSIQASPGLATGNTGDRKKSEGTSTIGRKRGRATKNEKNDMSESNGKKMKT</sequence>
<dbReference type="OrthoDB" id="3644322at2759"/>
<dbReference type="Proteomes" id="UP001152607">
    <property type="component" value="Unassembled WGS sequence"/>
</dbReference>
<comment type="caution">
    <text evidence="2">The sequence shown here is derived from an EMBL/GenBank/DDBJ whole genome shotgun (WGS) entry which is preliminary data.</text>
</comment>
<evidence type="ECO:0000313" key="2">
    <source>
        <dbReference type="EMBL" id="CAI6321339.1"/>
    </source>
</evidence>
<reference evidence="2" key="1">
    <citation type="submission" date="2023-01" db="EMBL/GenBank/DDBJ databases">
        <authorList>
            <person name="Van Ghelder C."/>
            <person name="Rancurel C."/>
        </authorList>
    </citation>
    <scope>NUCLEOTIDE SEQUENCE</scope>
    <source>
        <strain evidence="2">CNCM I-4278</strain>
    </source>
</reference>
<feature type="region of interest" description="Disordered" evidence="1">
    <location>
        <begin position="487"/>
        <end position="520"/>
    </location>
</feature>
<organism evidence="2 3">
    <name type="scientific">Periconia digitata</name>
    <dbReference type="NCBI Taxonomy" id="1303443"/>
    <lineage>
        <taxon>Eukaryota</taxon>
        <taxon>Fungi</taxon>
        <taxon>Dikarya</taxon>
        <taxon>Ascomycota</taxon>
        <taxon>Pezizomycotina</taxon>
        <taxon>Dothideomycetes</taxon>
        <taxon>Pleosporomycetidae</taxon>
        <taxon>Pleosporales</taxon>
        <taxon>Massarineae</taxon>
        <taxon>Periconiaceae</taxon>
        <taxon>Periconia</taxon>
    </lineage>
</organism>
<feature type="compositionally biased region" description="Basic residues" evidence="1">
    <location>
        <begin position="499"/>
        <end position="509"/>
    </location>
</feature>
<name>A0A9W4U8Z8_9PLEO</name>
<dbReference type="AlphaFoldDB" id="A0A9W4U8Z8"/>
<feature type="compositionally biased region" description="Polar residues" evidence="1">
    <location>
        <begin position="368"/>
        <end position="384"/>
    </location>
</feature>
<feature type="region of interest" description="Disordered" evidence="1">
    <location>
        <begin position="337"/>
        <end position="384"/>
    </location>
</feature>
<feature type="region of interest" description="Disordered" evidence="1">
    <location>
        <begin position="410"/>
        <end position="436"/>
    </location>
</feature>
<protein>
    <submittedName>
        <fullName evidence="2">Uncharacterized protein</fullName>
    </submittedName>
</protein>